<accession>A0A2T0U959</accession>
<evidence type="ECO:0000256" key="1">
    <source>
        <dbReference type="ARBA" id="ARBA00022617"/>
    </source>
</evidence>
<dbReference type="EMBL" id="PVTH01000002">
    <property type="protein sequence ID" value="PRY54367.1"/>
    <property type="molecule type" value="Genomic_DNA"/>
</dbReference>
<evidence type="ECO:0000313" key="8">
    <source>
        <dbReference type="EMBL" id="PRY54367.1"/>
    </source>
</evidence>
<protein>
    <submittedName>
        <fullName evidence="8">Cytochrome c oxidase cbb3-type subunit 3</fullName>
    </submittedName>
</protein>
<dbReference type="InterPro" id="IPR050597">
    <property type="entry name" value="Cytochrome_c_Oxidase_Subunit"/>
</dbReference>
<dbReference type="GO" id="GO:0020037">
    <property type="term" value="F:heme binding"/>
    <property type="evidence" value="ECO:0007669"/>
    <property type="project" value="InterPro"/>
</dbReference>
<dbReference type="RefSeq" id="WP_106291509.1">
    <property type="nucleotide sequence ID" value="NZ_PVTH01000002.1"/>
</dbReference>
<dbReference type="InterPro" id="IPR036909">
    <property type="entry name" value="Cyt_c-like_dom_sf"/>
</dbReference>
<dbReference type="Pfam" id="PF14715">
    <property type="entry name" value="FixP_N"/>
    <property type="match status" value="1"/>
</dbReference>
<keyword evidence="5" id="KW-0472">Membrane</keyword>
<keyword evidence="2 4" id="KW-0479">Metal-binding</keyword>
<dbReference type="OrthoDB" id="9811281at2"/>
<dbReference type="PANTHER" id="PTHR33751:SF1">
    <property type="entry name" value="CBB3-TYPE CYTOCHROME C OXIDASE SUBUNIT FIXP"/>
    <property type="match status" value="1"/>
</dbReference>
<feature type="signal peptide" evidence="6">
    <location>
        <begin position="1"/>
        <end position="19"/>
    </location>
</feature>
<keyword evidence="5" id="KW-1133">Transmembrane helix</keyword>
<dbReference type="AlphaFoldDB" id="A0A2T0U959"/>
<feature type="transmembrane region" description="Helical" evidence="5">
    <location>
        <begin position="35"/>
        <end position="61"/>
    </location>
</feature>
<keyword evidence="6" id="KW-0732">Signal</keyword>
<keyword evidence="3 4" id="KW-0408">Iron</keyword>
<feature type="transmembrane region" description="Helical" evidence="5">
    <location>
        <begin position="136"/>
        <end position="153"/>
    </location>
</feature>
<keyword evidence="5" id="KW-0812">Transmembrane</keyword>
<dbReference type="GO" id="GO:0046872">
    <property type="term" value="F:metal ion binding"/>
    <property type="evidence" value="ECO:0007669"/>
    <property type="project" value="UniProtKB-KW"/>
</dbReference>
<dbReference type="Proteomes" id="UP000238034">
    <property type="component" value="Unassembled WGS sequence"/>
</dbReference>
<organism evidence="8 9">
    <name type="scientific">Arcticibacter pallidicorallinus</name>
    <dbReference type="NCBI Taxonomy" id="1259464"/>
    <lineage>
        <taxon>Bacteria</taxon>
        <taxon>Pseudomonadati</taxon>
        <taxon>Bacteroidota</taxon>
        <taxon>Sphingobacteriia</taxon>
        <taxon>Sphingobacteriales</taxon>
        <taxon>Sphingobacteriaceae</taxon>
        <taxon>Arcticibacter</taxon>
    </lineage>
</organism>
<comment type="caution">
    <text evidence="8">The sequence shown here is derived from an EMBL/GenBank/DDBJ whole genome shotgun (WGS) entry which is preliminary data.</text>
</comment>
<proteinExistence type="predicted"/>
<dbReference type="PROSITE" id="PS51007">
    <property type="entry name" value="CYTC"/>
    <property type="match status" value="1"/>
</dbReference>
<name>A0A2T0U959_9SPHI</name>
<evidence type="ECO:0000256" key="3">
    <source>
        <dbReference type="ARBA" id="ARBA00023004"/>
    </source>
</evidence>
<keyword evidence="9" id="KW-1185">Reference proteome</keyword>
<feature type="chain" id="PRO_5015593842" evidence="6">
    <location>
        <begin position="20"/>
        <end position="297"/>
    </location>
</feature>
<dbReference type="Gene3D" id="1.10.760.10">
    <property type="entry name" value="Cytochrome c-like domain"/>
    <property type="match status" value="1"/>
</dbReference>
<evidence type="ECO:0000256" key="6">
    <source>
        <dbReference type="SAM" id="SignalP"/>
    </source>
</evidence>
<dbReference type="SUPFAM" id="SSF46626">
    <property type="entry name" value="Cytochrome c"/>
    <property type="match status" value="1"/>
</dbReference>
<sequence>MRLVFNLLLLLAVSLPVTAQEQAAEVIAEAPKSSGSFLINTVIVVFIVAALILLVVAFVLLRTFNILAKELSNPRPFVASEPVVSLDYEDWLAAERKKPSIINKLLSLRPIEEEKDLIMEHKFDGIAELDNPTPPWFMWLFYGTIAFGVAYFLNYHVFEWGMLQDEEYVVEVQEAEAAKAEYLATAANLIDEKSVTVNTEPAVISAGMALYNTNCVACHGDKGQGTVGPNLTDEYWLHGGSVNDVFKTIKYGIPEKGMISWEKQMTPKQISEVSNYILSLKGTNPAGAKEPQGEKEG</sequence>
<dbReference type="InterPro" id="IPR038414">
    <property type="entry name" value="CcoP_N_sf"/>
</dbReference>
<dbReference type="GO" id="GO:0009055">
    <property type="term" value="F:electron transfer activity"/>
    <property type="evidence" value="ECO:0007669"/>
    <property type="project" value="InterPro"/>
</dbReference>
<feature type="domain" description="Cytochrome c" evidence="7">
    <location>
        <begin position="202"/>
        <end position="281"/>
    </location>
</feature>
<dbReference type="InterPro" id="IPR032858">
    <property type="entry name" value="CcoP_N"/>
</dbReference>
<evidence type="ECO:0000256" key="5">
    <source>
        <dbReference type="SAM" id="Phobius"/>
    </source>
</evidence>
<dbReference type="PANTHER" id="PTHR33751">
    <property type="entry name" value="CBB3-TYPE CYTOCHROME C OXIDASE SUBUNIT FIXP"/>
    <property type="match status" value="1"/>
</dbReference>
<dbReference type="Gene3D" id="6.10.280.130">
    <property type="match status" value="1"/>
</dbReference>
<evidence type="ECO:0000313" key="9">
    <source>
        <dbReference type="Proteomes" id="UP000238034"/>
    </source>
</evidence>
<evidence type="ECO:0000256" key="2">
    <source>
        <dbReference type="ARBA" id="ARBA00022723"/>
    </source>
</evidence>
<evidence type="ECO:0000259" key="7">
    <source>
        <dbReference type="PROSITE" id="PS51007"/>
    </source>
</evidence>
<evidence type="ECO:0000256" key="4">
    <source>
        <dbReference type="PROSITE-ProRule" id="PRU00433"/>
    </source>
</evidence>
<dbReference type="InterPro" id="IPR009056">
    <property type="entry name" value="Cyt_c-like_dom"/>
</dbReference>
<reference evidence="8 9" key="1">
    <citation type="submission" date="2018-03" db="EMBL/GenBank/DDBJ databases">
        <title>Genomic Encyclopedia of Type Strains, Phase III (KMG-III): the genomes of soil and plant-associated and newly described type strains.</title>
        <authorList>
            <person name="Whitman W."/>
        </authorList>
    </citation>
    <scope>NUCLEOTIDE SEQUENCE [LARGE SCALE GENOMIC DNA]</scope>
    <source>
        <strain evidence="8 9">CGMCC 1.9313</strain>
    </source>
</reference>
<keyword evidence="1 4" id="KW-0349">Heme</keyword>
<dbReference type="Pfam" id="PF13442">
    <property type="entry name" value="Cytochrome_CBB3"/>
    <property type="match status" value="1"/>
</dbReference>
<gene>
    <name evidence="8" type="ORF">B0I27_102133</name>
</gene>